<comment type="function">
    <text evidence="12 13">The coatomer is a cytosolic protein complex that binds to dilysine motifs and reversibly associates with Golgi non-clathrin-coated vesicles, which further mediate biosynthetic protein transport from the ER, via the Golgi up to the trans Golgi network. Coatomer complex is required for budding from Golgi membranes, and is essential for the retrograde Golgi-to-ER transport of dilysine-tagged proteins.</text>
</comment>
<dbReference type="PANTHER" id="PTHR19876:SF2">
    <property type="entry name" value="COATOMER SUBUNIT BETA"/>
    <property type="match status" value="1"/>
</dbReference>
<evidence type="ECO:0000256" key="11">
    <source>
        <dbReference type="ARBA" id="ARBA00023329"/>
    </source>
</evidence>
<evidence type="ECO:0000256" key="12">
    <source>
        <dbReference type="ARBA" id="ARBA00025536"/>
    </source>
</evidence>
<dbReference type="SMART" id="SM00320">
    <property type="entry name" value="WD40"/>
    <property type="match status" value="6"/>
</dbReference>
<evidence type="ECO:0000313" key="18">
    <source>
        <dbReference type="EMBL" id="KAH0537201.1"/>
    </source>
</evidence>
<dbReference type="Pfam" id="PF00400">
    <property type="entry name" value="WD40"/>
    <property type="match status" value="5"/>
</dbReference>
<dbReference type="GO" id="GO:0006888">
    <property type="term" value="P:endoplasmic reticulum to Golgi vesicle-mediated transport"/>
    <property type="evidence" value="ECO:0007669"/>
    <property type="project" value="TreeGrafter"/>
</dbReference>
<comment type="subunit">
    <text evidence="13">Oligomeric complex that consists of at least the alpha, beta, beta', gamma, delta, epsilon and zeta subunits.</text>
</comment>
<dbReference type="Pfam" id="PF23953">
    <property type="entry name" value="TPR_COPA_B"/>
    <property type="match status" value="1"/>
</dbReference>
<comment type="subcellular location">
    <subcellularLocation>
        <location evidence="1 13">Cytoplasmic vesicle</location>
        <location evidence="1 13">COPI-coated vesicle membrane</location>
        <topology evidence="1 13">Peripheral membrane protein</topology>
        <orientation evidence="1 13">Cytoplasmic side</orientation>
    </subcellularLocation>
    <subcellularLocation>
        <location evidence="13">Golgi apparatus membrane</location>
        <topology evidence="13">Peripheral membrane protein</topology>
        <orientation evidence="13">Cytoplasmic side</orientation>
    </subcellularLocation>
    <text evidence="13">The coatomer is cytoplasmic or polymerized on the cytoplasmic side of the Golgi, as well as on the vesicles/buds originating from it.</text>
</comment>
<dbReference type="GO" id="GO:0030126">
    <property type="term" value="C:COPI vesicle coat"/>
    <property type="evidence" value="ECO:0007669"/>
    <property type="project" value="TreeGrafter"/>
</dbReference>
<evidence type="ECO:0000256" key="8">
    <source>
        <dbReference type="ARBA" id="ARBA00022927"/>
    </source>
</evidence>
<dbReference type="Proteomes" id="UP000698800">
    <property type="component" value="Unassembled WGS sequence"/>
</dbReference>
<sequence length="845" mass="94066">MRLDVKKQLFARSERVKGIDFHPTEPWILTTLYSGHVYIWSYETQAIVKTFELTDVPIRAGRFIARKNWMVCGSDDFQLRVYNYNTSEKITSFEAHPDYIRAIVVHPSQPFILTASDDMTIKLWNWEKDWKCVQVFEGHAHYVMGLAINPKDTNTFASACLDRTVKIWSLGSGTPNFTLEAHETKGVNHVDYYPQSDKPYLLTTSDDRTVKIWDYTTKSLIATLEGHTNNVSFACYHPELPVIISGSEDGTIKIWHANTYRLEQSLAYGLQRAWCVSYQRGKQGVAIGFDDGAVVVKMGREEPAVSMDNSGKVVWARHSEVLSAVIKGGDPSLKDGAPLTLPTKDLGSCEIYPQSLLHSPNGRFVSVCGDGEYIIYTALAWRNKAFGSAQDFVWGSKDNSNDYAIRESSTSVKIFRNFKEKGGGLNVGFQAEGLSGGTLLAVKGQGGVGMFDWETGGLVRRIEVDPKNVYWSESGELVTLACEETFYVLRFSRENYVMAVQAGEVEDDGVESAFEVITDINESVRTGEWVGDCFIYTNSTNRLNYLVGDQTYTISHFDSPMYLLGYLPRDGRIYLADKDVSVVSFALSLSVVEYQTLVLRGDLDTASELLETIPDDQKNKIARFLEGQGYKELALKVATDPEHRFDLAIGLGQLDVALEIARGADAEHKWKTVGDTALAAWNISLAEECFRNAKDLGSLLLLHSSTGNASGLSQLVEQAEEAGSNNIAFSCLWQLSDIDRCIDLLVKTNKVAEAVLLSQTYKPSKTAELTKKWKEVLERDGKTKISRSIGLPPGVDRADVDLFPEWEEWLRLEKENPARNLVDVDANGGSGLDTEPAAKEVKVEG</sequence>
<dbReference type="SUPFAM" id="SSF50978">
    <property type="entry name" value="WD40 repeat-like"/>
    <property type="match status" value="2"/>
</dbReference>
<evidence type="ECO:0000256" key="10">
    <source>
        <dbReference type="ARBA" id="ARBA00023136"/>
    </source>
</evidence>
<keyword evidence="11 13" id="KW-0968">Cytoplasmic vesicle</keyword>
<dbReference type="InterPro" id="IPR001680">
    <property type="entry name" value="WD40_rpt"/>
</dbReference>
<keyword evidence="6" id="KW-0677">Repeat</keyword>
<protein>
    <recommendedName>
        <fullName evidence="13">Coatomer subunit beta'</fullName>
    </recommendedName>
</protein>
<evidence type="ECO:0000256" key="15">
    <source>
        <dbReference type="SAM" id="MobiDB-lite"/>
    </source>
</evidence>
<keyword evidence="8 13" id="KW-0653">Protein transport</keyword>
<evidence type="ECO:0000259" key="16">
    <source>
        <dbReference type="Pfam" id="PF04053"/>
    </source>
</evidence>
<dbReference type="GO" id="GO:0006890">
    <property type="term" value="P:retrograde vesicle-mediated transport, Golgi to endoplasmic reticulum"/>
    <property type="evidence" value="ECO:0007669"/>
    <property type="project" value="TreeGrafter"/>
</dbReference>
<dbReference type="OrthoDB" id="10261470at2759"/>
<feature type="repeat" description="WD" evidence="14">
    <location>
        <begin position="93"/>
        <end position="125"/>
    </location>
</feature>
<dbReference type="InterPro" id="IPR036322">
    <property type="entry name" value="WD40_repeat_dom_sf"/>
</dbReference>
<accession>A0A9P8I669</accession>
<dbReference type="CDD" id="cd22947">
    <property type="entry name" value="Coatomer_WDAD_beta-like"/>
    <property type="match status" value="1"/>
</dbReference>
<comment type="caution">
    <text evidence="18">The sequence shown here is derived from an EMBL/GenBank/DDBJ whole genome shotgun (WGS) entry which is preliminary data.</text>
</comment>
<comment type="similarity">
    <text evidence="2 13">Belongs to the WD repeat COPB2 family.</text>
</comment>
<dbReference type="CDD" id="cd00200">
    <property type="entry name" value="WD40"/>
    <property type="match status" value="1"/>
</dbReference>
<keyword evidence="9 13" id="KW-0333">Golgi apparatus</keyword>
<dbReference type="Pfam" id="PF04053">
    <property type="entry name" value="B-prop_COPA_B_2nd"/>
    <property type="match status" value="1"/>
</dbReference>
<feature type="domain" description="COPA/B second beta-propeller" evidence="16">
    <location>
        <begin position="318"/>
        <end position="577"/>
    </location>
</feature>
<dbReference type="FunFam" id="1.25.40.470:FF:000001">
    <property type="entry name" value="Coatomer subunit beta"/>
    <property type="match status" value="1"/>
</dbReference>
<feature type="region of interest" description="Disordered" evidence="15">
    <location>
        <begin position="822"/>
        <end position="845"/>
    </location>
</feature>
<dbReference type="InterPro" id="IPR050844">
    <property type="entry name" value="Coatomer_complex_subunit"/>
</dbReference>
<keyword evidence="7 13" id="KW-0931">ER-Golgi transport</keyword>
<evidence type="ECO:0000256" key="9">
    <source>
        <dbReference type="ARBA" id="ARBA00023034"/>
    </source>
</evidence>
<dbReference type="GO" id="GO:0006891">
    <property type="term" value="P:intra-Golgi vesicle-mediated transport"/>
    <property type="evidence" value="ECO:0007669"/>
    <property type="project" value="TreeGrafter"/>
</dbReference>
<dbReference type="FunFam" id="2.130.10.10:FF:000016">
    <property type="entry name" value="Coatomer alpha subunit, putative"/>
    <property type="match status" value="1"/>
</dbReference>
<evidence type="ECO:0000256" key="5">
    <source>
        <dbReference type="ARBA" id="ARBA00022574"/>
    </source>
</evidence>
<feature type="domain" description="COPA/B TPR" evidence="17">
    <location>
        <begin position="594"/>
        <end position="774"/>
    </location>
</feature>
<evidence type="ECO:0000256" key="1">
    <source>
        <dbReference type="ARBA" id="ARBA00004347"/>
    </source>
</evidence>
<dbReference type="Gene3D" id="1.25.40.470">
    <property type="match status" value="1"/>
</dbReference>
<dbReference type="EMBL" id="JAGHQL010000157">
    <property type="protein sequence ID" value="KAH0537201.1"/>
    <property type="molecule type" value="Genomic_DNA"/>
</dbReference>
<feature type="repeat" description="WD" evidence="14">
    <location>
        <begin position="136"/>
        <end position="178"/>
    </location>
</feature>
<keyword evidence="4 13" id="KW-0963">Cytoplasm</keyword>
<gene>
    <name evidence="18" type="ORF">FGG08_005979</name>
</gene>
<evidence type="ECO:0000256" key="6">
    <source>
        <dbReference type="ARBA" id="ARBA00022737"/>
    </source>
</evidence>
<feature type="repeat" description="WD" evidence="14">
    <location>
        <begin position="224"/>
        <end position="265"/>
    </location>
</feature>
<keyword evidence="19" id="KW-1185">Reference proteome</keyword>
<dbReference type="InterPro" id="IPR006692">
    <property type="entry name" value="Beta-prop_COPA/B_2nd"/>
</dbReference>
<evidence type="ECO:0000256" key="13">
    <source>
        <dbReference type="PIRNR" id="PIRNR005567"/>
    </source>
</evidence>
<feature type="repeat" description="WD" evidence="14">
    <location>
        <begin position="180"/>
        <end position="223"/>
    </location>
</feature>
<dbReference type="GO" id="GO:0005198">
    <property type="term" value="F:structural molecule activity"/>
    <property type="evidence" value="ECO:0007669"/>
    <property type="project" value="UniProtKB-UniRule"/>
</dbReference>
<dbReference type="Gene3D" id="2.130.10.10">
    <property type="entry name" value="YVTN repeat-like/Quinoprotein amine dehydrogenase"/>
    <property type="match status" value="1"/>
</dbReference>
<organism evidence="18 19">
    <name type="scientific">Glutinoglossum americanum</name>
    <dbReference type="NCBI Taxonomy" id="1670608"/>
    <lineage>
        <taxon>Eukaryota</taxon>
        <taxon>Fungi</taxon>
        <taxon>Dikarya</taxon>
        <taxon>Ascomycota</taxon>
        <taxon>Pezizomycotina</taxon>
        <taxon>Geoglossomycetes</taxon>
        <taxon>Geoglossales</taxon>
        <taxon>Geoglossaceae</taxon>
        <taxon>Glutinoglossum</taxon>
    </lineage>
</organism>
<evidence type="ECO:0000313" key="19">
    <source>
        <dbReference type="Proteomes" id="UP000698800"/>
    </source>
</evidence>
<evidence type="ECO:0000256" key="7">
    <source>
        <dbReference type="ARBA" id="ARBA00022892"/>
    </source>
</evidence>
<evidence type="ECO:0000256" key="3">
    <source>
        <dbReference type="ARBA" id="ARBA00022448"/>
    </source>
</evidence>
<dbReference type="InterPro" id="IPR020472">
    <property type="entry name" value="WD40_PAC1"/>
</dbReference>
<dbReference type="GO" id="GO:0000139">
    <property type="term" value="C:Golgi membrane"/>
    <property type="evidence" value="ECO:0007669"/>
    <property type="project" value="UniProtKB-SubCell"/>
</dbReference>
<dbReference type="GO" id="GO:0006886">
    <property type="term" value="P:intracellular protein transport"/>
    <property type="evidence" value="ECO:0007669"/>
    <property type="project" value="UniProtKB-UniRule"/>
</dbReference>
<dbReference type="PROSITE" id="PS50294">
    <property type="entry name" value="WD_REPEATS_REGION"/>
    <property type="match status" value="3"/>
</dbReference>
<dbReference type="InterPro" id="IPR056176">
    <property type="entry name" value="TPR_COPA_B"/>
</dbReference>
<feature type="compositionally biased region" description="Basic and acidic residues" evidence="15">
    <location>
        <begin position="836"/>
        <end position="845"/>
    </location>
</feature>
<dbReference type="PROSITE" id="PS50082">
    <property type="entry name" value="WD_REPEATS_2"/>
    <property type="match status" value="4"/>
</dbReference>
<evidence type="ECO:0000256" key="4">
    <source>
        <dbReference type="ARBA" id="ARBA00022490"/>
    </source>
</evidence>
<name>A0A9P8I669_9PEZI</name>
<dbReference type="PRINTS" id="PR00320">
    <property type="entry name" value="GPROTEINBRPT"/>
</dbReference>
<evidence type="ECO:0000256" key="2">
    <source>
        <dbReference type="ARBA" id="ARBA00010844"/>
    </source>
</evidence>
<dbReference type="PANTHER" id="PTHR19876">
    <property type="entry name" value="COATOMER"/>
    <property type="match status" value="1"/>
</dbReference>
<reference evidence="18" key="1">
    <citation type="submission" date="2021-03" db="EMBL/GenBank/DDBJ databases">
        <title>Comparative genomics and phylogenomic investigation of the class Geoglossomycetes provide insights into ecological specialization and systematics.</title>
        <authorList>
            <person name="Melie T."/>
            <person name="Pirro S."/>
            <person name="Miller A.N."/>
            <person name="Quandt A."/>
        </authorList>
    </citation>
    <scope>NUCLEOTIDE SEQUENCE</scope>
    <source>
        <strain evidence="18">GBOQ0MN5Z8</strain>
    </source>
</reference>
<dbReference type="PIRSF" id="PIRSF005567">
    <property type="entry name" value="Coatomer_beta'_subunit"/>
    <property type="match status" value="1"/>
</dbReference>
<evidence type="ECO:0000256" key="14">
    <source>
        <dbReference type="PROSITE-ProRule" id="PRU00221"/>
    </source>
</evidence>
<dbReference type="AlphaFoldDB" id="A0A9P8I669"/>
<dbReference type="InterPro" id="IPR015943">
    <property type="entry name" value="WD40/YVTN_repeat-like_dom_sf"/>
</dbReference>
<keyword evidence="10 13" id="KW-0472">Membrane</keyword>
<keyword evidence="3 13" id="KW-0813">Transport</keyword>
<keyword evidence="5 14" id="KW-0853">WD repeat</keyword>
<dbReference type="InterPro" id="IPR016453">
    <property type="entry name" value="COPB2"/>
</dbReference>
<proteinExistence type="inferred from homology"/>
<evidence type="ECO:0000259" key="17">
    <source>
        <dbReference type="Pfam" id="PF23953"/>
    </source>
</evidence>